<dbReference type="PANTHER" id="PTHR34702">
    <property type="entry name" value="NA(+)/H(+) ANTIPORTER SUBUNIT F1"/>
    <property type="match status" value="1"/>
</dbReference>
<feature type="transmembrane region" description="Helical" evidence="9">
    <location>
        <begin position="63"/>
        <end position="86"/>
    </location>
</feature>
<dbReference type="PIRSF" id="PIRSF028784">
    <property type="entry name" value="MrpF"/>
    <property type="match status" value="1"/>
</dbReference>
<dbReference type="GO" id="GO:0005886">
    <property type="term" value="C:plasma membrane"/>
    <property type="evidence" value="ECO:0007669"/>
    <property type="project" value="UniProtKB-SubCell"/>
</dbReference>
<dbReference type="GO" id="GO:0015385">
    <property type="term" value="F:sodium:proton antiporter activity"/>
    <property type="evidence" value="ECO:0007669"/>
    <property type="project" value="TreeGrafter"/>
</dbReference>
<keyword evidence="11" id="KW-1185">Reference proteome</keyword>
<keyword evidence="8" id="KW-0406">Ion transport</keyword>
<dbReference type="Pfam" id="PF04066">
    <property type="entry name" value="MrpF_PhaF"/>
    <property type="match status" value="1"/>
</dbReference>
<comment type="caution">
    <text evidence="10">The sequence shown here is derived from an EMBL/GenBank/DDBJ whole genome shotgun (WGS) entry which is preliminary data.</text>
</comment>
<evidence type="ECO:0000313" key="11">
    <source>
        <dbReference type="Proteomes" id="UP000029228"/>
    </source>
</evidence>
<feature type="transmembrane region" description="Helical" evidence="9">
    <location>
        <begin position="37"/>
        <end position="57"/>
    </location>
</feature>
<evidence type="ECO:0000256" key="8">
    <source>
        <dbReference type="PIRNR" id="PIRNR028784"/>
    </source>
</evidence>
<evidence type="ECO:0000256" key="2">
    <source>
        <dbReference type="ARBA" id="ARBA00009212"/>
    </source>
</evidence>
<dbReference type="Proteomes" id="UP000029228">
    <property type="component" value="Unassembled WGS sequence"/>
</dbReference>
<feature type="transmembrane region" description="Helical" evidence="9">
    <location>
        <begin position="6"/>
        <end position="25"/>
    </location>
</feature>
<dbReference type="NCBIfam" id="NF009243">
    <property type="entry name" value="PRK12599.1-2"/>
    <property type="match status" value="1"/>
</dbReference>
<dbReference type="InterPro" id="IPR007208">
    <property type="entry name" value="MrpF/PhaF-like"/>
</dbReference>
<keyword evidence="8" id="KW-0050">Antiport</keyword>
<evidence type="ECO:0000256" key="3">
    <source>
        <dbReference type="ARBA" id="ARBA00022448"/>
    </source>
</evidence>
<evidence type="ECO:0000256" key="6">
    <source>
        <dbReference type="ARBA" id="ARBA00022989"/>
    </source>
</evidence>
<evidence type="ECO:0000256" key="5">
    <source>
        <dbReference type="ARBA" id="ARBA00022692"/>
    </source>
</evidence>
<keyword evidence="5 9" id="KW-0812">Transmembrane</keyword>
<keyword evidence="7 8" id="KW-0472">Membrane</keyword>
<gene>
    <name evidence="10" type="ORF">JCM19235_2933</name>
</gene>
<dbReference type="STRING" id="990268.JCM19235_2933"/>
<dbReference type="PANTHER" id="PTHR34702:SF1">
    <property type="entry name" value="NA(+)_H(+) ANTIPORTER SUBUNIT F"/>
    <property type="match status" value="1"/>
</dbReference>
<comment type="subcellular location">
    <subcellularLocation>
        <location evidence="1 8">Cell membrane</location>
        <topology evidence="1 8">Multi-pass membrane protein</topology>
    </subcellularLocation>
</comment>
<protein>
    <submittedName>
        <fullName evidence="10">Na(+) H(+) antiporter subunit F</fullName>
    </submittedName>
</protein>
<sequence>MDSWLSFSINFAYVGMLLSLVLVFIRLIKGPTLADRVVALDLIAFITVGFIAVHTLASGQKSLLDVAITLGLVAFLGTIAFAGFIAKRNQQQSESENHESLEQGGKS</sequence>
<proteinExistence type="inferred from homology"/>
<keyword evidence="4 8" id="KW-1003">Cell membrane</keyword>
<keyword evidence="3 8" id="KW-0813">Transport</keyword>
<evidence type="ECO:0000313" key="10">
    <source>
        <dbReference type="EMBL" id="GAL22238.1"/>
    </source>
</evidence>
<keyword evidence="6 9" id="KW-1133">Transmembrane helix</keyword>
<dbReference type="OrthoDB" id="9800226at2"/>
<dbReference type="AlphaFoldDB" id="A0A090S5Z2"/>
<evidence type="ECO:0000256" key="7">
    <source>
        <dbReference type="ARBA" id="ARBA00023136"/>
    </source>
</evidence>
<accession>A0A090S5Z2</accession>
<organism evidence="10 11">
    <name type="scientific">Vibrio maritimus</name>
    <dbReference type="NCBI Taxonomy" id="990268"/>
    <lineage>
        <taxon>Bacteria</taxon>
        <taxon>Pseudomonadati</taxon>
        <taxon>Pseudomonadota</taxon>
        <taxon>Gammaproteobacteria</taxon>
        <taxon>Vibrionales</taxon>
        <taxon>Vibrionaceae</taxon>
        <taxon>Vibrio</taxon>
    </lineage>
</organism>
<dbReference type="EMBL" id="BBMR01000012">
    <property type="protein sequence ID" value="GAL22238.1"/>
    <property type="molecule type" value="Genomic_DNA"/>
</dbReference>
<comment type="similarity">
    <text evidence="2 8">Belongs to the CPA3 antiporters (TC 2.A.63) subunit F family.</text>
</comment>
<evidence type="ECO:0000256" key="1">
    <source>
        <dbReference type="ARBA" id="ARBA00004651"/>
    </source>
</evidence>
<reference evidence="10 11" key="1">
    <citation type="submission" date="2014-09" db="EMBL/GenBank/DDBJ databases">
        <title>Vibrio maritimus JCM 19235. (C45) whole genome shotgun sequence.</title>
        <authorList>
            <person name="Sawabe T."/>
            <person name="Meirelles P."/>
            <person name="Nakanishi M."/>
            <person name="Sayaka M."/>
            <person name="Hattori M."/>
            <person name="Ohkuma M."/>
        </authorList>
    </citation>
    <scope>NUCLEOTIDE SEQUENCE [LARGE SCALE GENOMIC DNA]</scope>
    <source>
        <strain evidence="11">JCM19235</strain>
    </source>
</reference>
<evidence type="ECO:0000256" key="9">
    <source>
        <dbReference type="SAM" id="Phobius"/>
    </source>
</evidence>
<name>A0A090S5Z2_9VIBR</name>
<evidence type="ECO:0000256" key="4">
    <source>
        <dbReference type="ARBA" id="ARBA00022475"/>
    </source>
</evidence>